<dbReference type="Gene3D" id="3.30.200.20">
    <property type="entry name" value="Phosphorylase Kinase, domain 1"/>
    <property type="match status" value="1"/>
</dbReference>
<feature type="compositionally biased region" description="Basic residues" evidence="5">
    <location>
        <begin position="96"/>
        <end position="109"/>
    </location>
</feature>
<dbReference type="PROSITE" id="PS50011">
    <property type="entry name" value="PROTEIN_KINASE_DOM"/>
    <property type="match status" value="1"/>
</dbReference>
<dbReference type="Gene3D" id="1.10.510.10">
    <property type="entry name" value="Transferase(Phosphotransferase) domain 1"/>
    <property type="match status" value="1"/>
</dbReference>
<evidence type="ECO:0000256" key="3">
    <source>
        <dbReference type="ARBA" id="ARBA00022777"/>
    </source>
</evidence>
<comment type="caution">
    <text evidence="7">The sequence shown here is derived from an EMBL/GenBank/DDBJ whole genome shotgun (WGS) entry which is preliminary data.</text>
</comment>
<name>A0A9N8EE56_9STRA</name>
<evidence type="ECO:0000259" key="6">
    <source>
        <dbReference type="PROSITE" id="PS50011"/>
    </source>
</evidence>
<dbReference type="InterPro" id="IPR011009">
    <property type="entry name" value="Kinase-like_dom_sf"/>
</dbReference>
<dbReference type="GO" id="GO:0004674">
    <property type="term" value="F:protein serine/threonine kinase activity"/>
    <property type="evidence" value="ECO:0007669"/>
    <property type="project" value="TreeGrafter"/>
</dbReference>
<evidence type="ECO:0000256" key="5">
    <source>
        <dbReference type="SAM" id="MobiDB-lite"/>
    </source>
</evidence>
<keyword evidence="2" id="KW-0547">Nucleotide-binding</keyword>
<dbReference type="PANTHER" id="PTHR44329:SF288">
    <property type="entry name" value="MITOGEN-ACTIVATED PROTEIN KINASE KINASE KINASE 20"/>
    <property type="match status" value="1"/>
</dbReference>
<dbReference type="SUPFAM" id="SSF56112">
    <property type="entry name" value="Protein kinase-like (PK-like)"/>
    <property type="match status" value="1"/>
</dbReference>
<dbReference type="GO" id="GO:0005524">
    <property type="term" value="F:ATP binding"/>
    <property type="evidence" value="ECO:0007669"/>
    <property type="project" value="UniProtKB-KW"/>
</dbReference>
<dbReference type="Pfam" id="PF08376">
    <property type="entry name" value="NIT"/>
    <property type="match status" value="1"/>
</dbReference>
<evidence type="ECO:0000256" key="1">
    <source>
        <dbReference type="ARBA" id="ARBA00022679"/>
    </source>
</evidence>
<evidence type="ECO:0000313" key="8">
    <source>
        <dbReference type="Proteomes" id="UP001153069"/>
    </source>
</evidence>
<evidence type="ECO:0000256" key="4">
    <source>
        <dbReference type="ARBA" id="ARBA00022840"/>
    </source>
</evidence>
<dbReference type="InterPro" id="IPR001245">
    <property type="entry name" value="Ser-Thr/Tyr_kinase_cat_dom"/>
</dbReference>
<evidence type="ECO:0000256" key="2">
    <source>
        <dbReference type="ARBA" id="ARBA00022741"/>
    </source>
</evidence>
<reference evidence="7" key="1">
    <citation type="submission" date="2020-06" db="EMBL/GenBank/DDBJ databases">
        <authorList>
            <consortium name="Plant Systems Biology data submission"/>
        </authorList>
    </citation>
    <scope>NUCLEOTIDE SEQUENCE</scope>
    <source>
        <strain evidence="7">D6</strain>
    </source>
</reference>
<dbReference type="OrthoDB" id="4062651at2759"/>
<dbReference type="InterPro" id="IPR051681">
    <property type="entry name" value="Ser/Thr_Kinases-Pseudokinases"/>
</dbReference>
<organism evidence="7 8">
    <name type="scientific">Seminavis robusta</name>
    <dbReference type="NCBI Taxonomy" id="568900"/>
    <lineage>
        <taxon>Eukaryota</taxon>
        <taxon>Sar</taxon>
        <taxon>Stramenopiles</taxon>
        <taxon>Ochrophyta</taxon>
        <taxon>Bacillariophyta</taxon>
        <taxon>Bacillariophyceae</taxon>
        <taxon>Bacillariophycidae</taxon>
        <taxon>Naviculales</taxon>
        <taxon>Naviculaceae</taxon>
        <taxon>Seminavis</taxon>
    </lineage>
</organism>
<dbReference type="InterPro" id="IPR008271">
    <property type="entry name" value="Ser/Thr_kinase_AS"/>
</dbReference>
<proteinExistence type="predicted"/>
<dbReference type="InterPro" id="IPR000719">
    <property type="entry name" value="Prot_kinase_dom"/>
</dbReference>
<dbReference type="PANTHER" id="PTHR44329">
    <property type="entry name" value="SERINE/THREONINE-PROTEIN KINASE TNNI3K-RELATED"/>
    <property type="match status" value="1"/>
</dbReference>
<keyword evidence="3" id="KW-0418">Kinase</keyword>
<dbReference type="Proteomes" id="UP001153069">
    <property type="component" value="Unassembled WGS sequence"/>
</dbReference>
<dbReference type="Pfam" id="PF07714">
    <property type="entry name" value="PK_Tyr_Ser-Thr"/>
    <property type="match status" value="1"/>
</dbReference>
<keyword evidence="1" id="KW-0808">Transferase</keyword>
<dbReference type="SMART" id="SM00220">
    <property type="entry name" value="S_TKc"/>
    <property type="match status" value="1"/>
</dbReference>
<dbReference type="PRINTS" id="PR00109">
    <property type="entry name" value="TYRKINASE"/>
</dbReference>
<evidence type="ECO:0000313" key="7">
    <source>
        <dbReference type="EMBL" id="CAB9519801.1"/>
    </source>
</evidence>
<dbReference type="EMBL" id="CAICTM010001046">
    <property type="protein sequence ID" value="CAB9519801.1"/>
    <property type="molecule type" value="Genomic_DNA"/>
</dbReference>
<keyword evidence="7" id="KW-0675">Receptor</keyword>
<keyword evidence="8" id="KW-1185">Reference proteome</keyword>
<dbReference type="PROSITE" id="PS00108">
    <property type="entry name" value="PROTEIN_KINASE_ST"/>
    <property type="match status" value="1"/>
</dbReference>
<sequence length="760" mass="84696">MERARVDTDRAVQMMLSGRKELKVHTTLMKIRKLLEMVDLNPEAAEDSKLSCHRILVCFNALISSIVHDYFTQRLPLQVRSGKGSLRGGSPGGAYKNRKSSSKKGHNRAKSMGDCLLASETEGQSRKPNFSPGSAPRRMDYLDPSISLPTTSPPETLDPPPPPTTTISHKRSGSHDSPLKNVQFDVEPEDPEDVLARLLNLLACFVKLKESTGVERAVLSSLVVSGKEDSLLMSDLVLEVENQRRLLEELKDLPFGSLRNLVEELVEMSLPLRELQQSILKNFDLDSVIIKEPDQDVHSVWDLITVYIDKLHSLELLIIEEIEYCLPSVEASQSSERISQKPSLIETGFIAAVFGTSASEDEVRNKLEKMPPDEVKELLLQGLKSNDNEVGVDSSHRFDMVASGVNGLGEIDDPLQLITNLPASKEWEIDLYELKFLKRIGEGAAGTTYLAKWTGLKVAVKVASITETGLEGWRTEVQALQKLHHPNIIRLLGSVYHPNPLTFCLVLEYCNAGNLNIALRTPTAKGFFFHVATSVAKGVAYLHSRGIMHRDIKPDNILCDGNIKNGNFTVKVSDFGVATETSILGDRTAETGTYRWMSPEVLRHESYSNMADVYSYAVVMWQLVTREDPYANMSQIEAAGKVALELTRPPLPPGIPKSIASLIQTCWSENPDNRWPFEQLCEKLAEAESKLTFDEIKWLDAPLGHPIYYPREETDEGTKPSSGNAQLVSAPVHAFPKRKEDRGKDEKKKSGFFKIKMFGH</sequence>
<feature type="region of interest" description="Disordered" evidence="5">
    <location>
        <begin position="81"/>
        <end position="180"/>
    </location>
</feature>
<gene>
    <name evidence="7" type="ORF">SEMRO_1048_G235270.1</name>
</gene>
<feature type="region of interest" description="Disordered" evidence="5">
    <location>
        <begin position="710"/>
        <end position="760"/>
    </location>
</feature>
<accession>A0A9N8EE56</accession>
<protein>
    <submittedName>
        <fullName evidence="7">Ephrin type-B receptor 3</fullName>
    </submittedName>
</protein>
<feature type="compositionally biased region" description="Low complexity" evidence="5">
    <location>
        <begin position="143"/>
        <end position="155"/>
    </location>
</feature>
<keyword evidence="4" id="KW-0067">ATP-binding</keyword>
<dbReference type="CDD" id="cd13999">
    <property type="entry name" value="STKc_MAP3K-like"/>
    <property type="match status" value="1"/>
</dbReference>
<feature type="domain" description="Protein kinase" evidence="6">
    <location>
        <begin position="434"/>
        <end position="708"/>
    </location>
</feature>
<feature type="compositionally biased region" description="Basic and acidic residues" evidence="5">
    <location>
        <begin position="737"/>
        <end position="749"/>
    </location>
</feature>
<dbReference type="AlphaFoldDB" id="A0A9N8EE56"/>
<dbReference type="InterPro" id="IPR013587">
    <property type="entry name" value="Nitrate/nitrite_sensing"/>
</dbReference>